<organismHost>
    <name type="scientific">Amsacta</name>
    <dbReference type="NCBI Taxonomy" id="340055"/>
</organismHost>
<dbReference type="RefSeq" id="NP_064914.1">
    <property type="nucleotide sequence ID" value="NC_002520.1"/>
</dbReference>
<accession>Q9EMR7</accession>
<evidence type="ECO:0000259" key="1">
    <source>
        <dbReference type="PROSITE" id="PS51301"/>
    </source>
</evidence>
<dbReference type="GeneID" id="1494722"/>
<dbReference type="Pfam" id="PF04383">
    <property type="entry name" value="KilA-N"/>
    <property type="match status" value="1"/>
</dbReference>
<dbReference type="PROSITE" id="PS51301">
    <property type="entry name" value="KILA_N"/>
    <property type="match status" value="1"/>
</dbReference>
<dbReference type="Proteomes" id="UP000000872">
    <property type="component" value="Segment"/>
</dbReference>
<dbReference type="InterPro" id="IPR017880">
    <property type="entry name" value="KilA_N"/>
</dbReference>
<proteinExistence type="predicted"/>
<protein>
    <submittedName>
        <fullName evidence="2">AMV132</fullName>
    </submittedName>
</protein>
<organism evidence="2 3">
    <name type="scientific">Amsacta moorei entomopoxvirus</name>
    <name type="common">AmEPV</name>
    <dbReference type="NCBI Taxonomy" id="28321"/>
    <lineage>
        <taxon>Viruses</taxon>
        <taxon>Varidnaviria</taxon>
        <taxon>Bamfordvirae</taxon>
        <taxon>Nucleocytoviricota</taxon>
        <taxon>Pokkesviricetes</taxon>
        <taxon>Chitovirales</taxon>
        <taxon>Poxviridae</taxon>
        <taxon>Entomopoxvirinae</taxon>
        <taxon>Betaentomopoxvirus</taxon>
    </lineage>
</organism>
<evidence type="ECO:0000313" key="3">
    <source>
        <dbReference type="Proteomes" id="UP000000872"/>
    </source>
</evidence>
<reference evidence="2 3" key="1">
    <citation type="journal article" date="2000" name="Virology">
        <title>Complete genomic sequence of the Amsacta moorei entomopoxvirus: analysis and comparison with other poxviruses.</title>
        <authorList>
            <person name="Bawden A.L."/>
            <person name="Glassberg K.J."/>
            <person name="Diggans J."/>
            <person name="Shaw R."/>
            <person name="Farmerie W."/>
            <person name="Moyer R.W."/>
        </authorList>
    </citation>
    <scope>NUCLEOTIDE SEQUENCE [LARGE SCALE GENOMIC DNA]</scope>
</reference>
<dbReference type="InterPro" id="IPR018004">
    <property type="entry name" value="KilA/APSES_HTH"/>
</dbReference>
<sequence length="207" mass="25137">MNTHIINYNIKNNYWCLHINDFNLIYNKKLNLYNASRVCDIYEKNIHIWLEENYDYTIKYLKIKEINDHVSIINNNKESSLNGLYVSEHILLGISIWISEECYYKCINIILHNHDIFKLDNDILNYKDIYTNLNKNIIIDRNNIKDKIDKIINNIQNNETITRKYILNNIQSDLNKIILWVEIKNILKWKNSKLPIKYNYKNIYLKY</sequence>
<dbReference type="KEGG" id="vg:1494722"/>
<dbReference type="OrthoDB" id="34243at10239"/>
<feature type="domain" description="KilA-N" evidence="1">
    <location>
        <begin position="13"/>
        <end position="113"/>
    </location>
</feature>
<dbReference type="EMBL" id="AF250284">
    <property type="protein sequence ID" value="AAG02838.1"/>
    <property type="molecule type" value="Genomic_DNA"/>
</dbReference>
<evidence type="ECO:0000313" key="2">
    <source>
        <dbReference type="EMBL" id="AAG02838.1"/>
    </source>
</evidence>
<name>Q9EMR7_AMEPV</name>
<gene>
    <name evidence="2" type="primary">AMV132</name>
</gene>
<keyword evidence="3" id="KW-1185">Reference proteome</keyword>